<name>A0A251VAQ0_HELAN</name>
<protein>
    <submittedName>
        <fullName evidence="1">Uncharacterized protein</fullName>
    </submittedName>
</protein>
<accession>A0A251VAQ0</accession>
<dbReference type="EMBL" id="CM007892">
    <property type="protein sequence ID" value="OTG32655.1"/>
    <property type="molecule type" value="Genomic_DNA"/>
</dbReference>
<sequence>MEHRTLMRRRKQRVKYVLQTLHVVGLNRLLLEVTIRGLPTTIKESFVADVRYRLTELSPGQANGERKGQPAVVNLLKFSNLSASTYIFWCFAKLYPGR</sequence>
<organism evidence="1 2">
    <name type="scientific">Helianthus annuus</name>
    <name type="common">Common sunflower</name>
    <dbReference type="NCBI Taxonomy" id="4232"/>
    <lineage>
        <taxon>Eukaryota</taxon>
        <taxon>Viridiplantae</taxon>
        <taxon>Streptophyta</taxon>
        <taxon>Embryophyta</taxon>
        <taxon>Tracheophyta</taxon>
        <taxon>Spermatophyta</taxon>
        <taxon>Magnoliopsida</taxon>
        <taxon>eudicotyledons</taxon>
        <taxon>Gunneridae</taxon>
        <taxon>Pentapetalae</taxon>
        <taxon>asterids</taxon>
        <taxon>campanulids</taxon>
        <taxon>Asterales</taxon>
        <taxon>Asteraceae</taxon>
        <taxon>Asteroideae</taxon>
        <taxon>Heliantheae alliance</taxon>
        <taxon>Heliantheae</taxon>
        <taxon>Helianthus</taxon>
    </lineage>
</organism>
<dbReference type="InParanoid" id="A0A251VAQ0"/>
<dbReference type="AlphaFoldDB" id="A0A251VAQ0"/>
<dbReference type="Proteomes" id="UP000215914">
    <property type="component" value="Chromosome 3"/>
</dbReference>
<proteinExistence type="predicted"/>
<reference evidence="2" key="1">
    <citation type="journal article" date="2017" name="Nature">
        <title>The sunflower genome provides insights into oil metabolism, flowering and Asterid evolution.</title>
        <authorList>
            <person name="Badouin H."/>
            <person name="Gouzy J."/>
            <person name="Grassa C.J."/>
            <person name="Murat F."/>
            <person name="Staton S.E."/>
            <person name="Cottret L."/>
            <person name="Lelandais-Briere C."/>
            <person name="Owens G.L."/>
            <person name="Carrere S."/>
            <person name="Mayjonade B."/>
            <person name="Legrand L."/>
            <person name="Gill N."/>
            <person name="Kane N.C."/>
            <person name="Bowers J.E."/>
            <person name="Hubner S."/>
            <person name="Bellec A."/>
            <person name="Berard A."/>
            <person name="Berges H."/>
            <person name="Blanchet N."/>
            <person name="Boniface M.C."/>
            <person name="Brunel D."/>
            <person name="Catrice O."/>
            <person name="Chaidir N."/>
            <person name="Claudel C."/>
            <person name="Donnadieu C."/>
            <person name="Faraut T."/>
            <person name="Fievet G."/>
            <person name="Helmstetter N."/>
            <person name="King M."/>
            <person name="Knapp S.J."/>
            <person name="Lai Z."/>
            <person name="Le Paslier M.C."/>
            <person name="Lippi Y."/>
            <person name="Lorenzon L."/>
            <person name="Mandel J.R."/>
            <person name="Marage G."/>
            <person name="Marchand G."/>
            <person name="Marquand E."/>
            <person name="Bret-Mestries E."/>
            <person name="Morien E."/>
            <person name="Nambeesan S."/>
            <person name="Nguyen T."/>
            <person name="Pegot-Espagnet P."/>
            <person name="Pouilly N."/>
            <person name="Raftis F."/>
            <person name="Sallet E."/>
            <person name="Schiex T."/>
            <person name="Thomas J."/>
            <person name="Vandecasteele C."/>
            <person name="Vares D."/>
            <person name="Vear F."/>
            <person name="Vautrin S."/>
            <person name="Crespi M."/>
            <person name="Mangin B."/>
            <person name="Burke J.M."/>
            <person name="Salse J."/>
            <person name="Munos S."/>
            <person name="Vincourt P."/>
            <person name="Rieseberg L.H."/>
            <person name="Langlade N.B."/>
        </authorList>
    </citation>
    <scope>NUCLEOTIDE SEQUENCE [LARGE SCALE GENOMIC DNA]</scope>
    <source>
        <strain evidence="2">cv. SF193</strain>
    </source>
</reference>
<gene>
    <name evidence="1" type="ORF">HannXRQ_Chr03g0089101</name>
</gene>
<evidence type="ECO:0000313" key="2">
    <source>
        <dbReference type="Proteomes" id="UP000215914"/>
    </source>
</evidence>
<evidence type="ECO:0000313" key="1">
    <source>
        <dbReference type="EMBL" id="OTG32655.1"/>
    </source>
</evidence>
<keyword evidence="2" id="KW-1185">Reference proteome</keyword>